<evidence type="ECO:0000313" key="3">
    <source>
        <dbReference type="Proteomes" id="UP000317318"/>
    </source>
</evidence>
<keyword evidence="1" id="KW-1133">Transmembrane helix</keyword>
<organism evidence="2 3">
    <name type="scientific">Stratiformator vulcanicus</name>
    <dbReference type="NCBI Taxonomy" id="2527980"/>
    <lineage>
        <taxon>Bacteria</taxon>
        <taxon>Pseudomonadati</taxon>
        <taxon>Planctomycetota</taxon>
        <taxon>Planctomycetia</taxon>
        <taxon>Planctomycetales</taxon>
        <taxon>Planctomycetaceae</taxon>
        <taxon>Stratiformator</taxon>
    </lineage>
</organism>
<feature type="transmembrane region" description="Helical" evidence="1">
    <location>
        <begin position="452"/>
        <end position="472"/>
    </location>
</feature>
<dbReference type="AlphaFoldDB" id="A0A517R292"/>
<feature type="transmembrane region" description="Helical" evidence="1">
    <location>
        <begin position="164"/>
        <end position="183"/>
    </location>
</feature>
<feature type="transmembrane region" description="Helical" evidence="1">
    <location>
        <begin position="142"/>
        <end position="158"/>
    </location>
</feature>
<protein>
    <submittedName>
        <fullName evidence="2">Uncharacterized protein</fullName>
    </submittedName>
</protein>
<feature type="transmembrane region" description="Helical" evidence="1">
    <location>
        <begin position="110"/>
        <end position="130"/>
    </location>
</feature>
<feature type="transmembrane region" description="Helical" evidence="1">
    <location>
        <begin position="422"/>
        <end position="446"/>
    </location>
</feature>
<feature type="transmembrane region" description="Helical" evidence="1">
    <location>
        <begin position="366"/>
        <end position="387"/>
    </location>
</feature>
<feature type="transmembrane region" description="Helical" evidence="1">
    <location>
        <begin position="268"/>
        <end position="290"/>
    </location>
</feature>
<reference evidence="2 3" key="1">
    <citation type="submission" date="2019-02" db="EMBL/GenBank/DDBJ databases">
        <title>Deep-cultivation of Planctomycetes and their phenomic and genomic characterization uncovers novel biology.</title>
        <authorList>
            <person name="Wiegand S."/>
            <person name="Jogler M."/>
            <person name="Boedeker C."/>
            <person name="Pinto D."/>
            <person name="Vollmers J."/>
            <person name="Rivas-Marin E."/>
            <person name="Kohn T."/>
            <person name="Peeters S.H."/>
            <person name="Heuer A."/>
            <person name="Rast P."/>
            <person name="Oberbeckmann S."/>
            <person name="Bunk B."/>
            <person name="Jeske O."/>
            <person name="Meyerdierks A."/>
            <person name="Storesund J.E."/>
            <person name="Kallscheuer N."/>
            <person name="Luecker S."/>
            <person name="Lage O.M."/>
            <person name="Pohl T."/>
            <person name="Merkel B.J."/>
            <person name="Hornburger P."/>
            <person name="Mueller R.-W."/>
            <person name="Bruemmer F."/>
            <person name="Labrenz M."/>
            <person name="Spormann A.M."/>
            <person name="Op den Camp H."/>
            <person name="Overmann J."/>
            <person name="Amann R."/>
            <person name="Jetten M.S.M."/>
            <person name="Mascher T."/>
            <person name="Medema M.H."/>
            <person name="Devos D.P."/>
            <person name="Kaster A.-K."/>
            <person name="Ovreas L."/>
            <person name="Rohde M."/>
            <person name="Galperin M.Y."/>
            <person name="Jogler C."/>
        </authorList>
    </citation>
    <scope>NUCLEOTIDE SEQUENCE [LARGE SCALE GENOMIC DNA]</scope>
    <source>
        <strain evidence="2 3">Pan189</strain>
    </source>
</reference>
<dbReference type="EMBL" id="CP036268">
    <property type="protein sequence ID" value="QDT37963.1"/>
    <property type="molecule type" value="Genomic_DNA"/>
</dbReference>
<feature type="transmembrane region" description="Helical" evidence="1">
    <location>
        <begin position="215"/>
        <end position="234"/>
    </location>
</feature>
<gene>
    <name evidence="2" type="ORF">Pan189_23470</name>
</gene>
<dbReference type="RefSeq" id="WP_145364033.1">
    <property type="nucleotide sequence ID" value="NZ_CP036268.1"/>
</dbReference>
<dbReference type="Proteomes" id="UP000317318">
    <property type="component" value="Chromosome"/>
</dbReference>
<keyword evidence="3" id="KW-1185">Reference proteome</keyword>
<feature type="transmembrane region" description="Helical" evidence="1">
    <location>
        <begin position="393"/>
        <end position="410"/>
    </location>
</feature>
<proteinExistence type="predicted"/>
<name>A0A517R292_9PLAN</name>
<evidence type="ECO:0000256" key="1">
    <source>
        <dbReference type="SAM" id="Phobius"/>
    </source>
</evidence>
<feature type="transmembrane region" description="Helical" evidence="1">
    <location>
        <begin position="336"/>
        <end position="354"/>
    </location>
</feature>
<feature type="transmembrane region" description="Helical" evidence="1">
    <location>
        <begin position="484"/>
        <end position="505"/>
    </location>
</feature>
<sequence>MPTMTKSGELISDARLIALARQRDVELFRPLNVRRRLDPLIVLLCTLPALVALTGRSIDLSEARHLLPYAVALAADGDSKSSIDAPFLSPSHGSVAAWIEASAMRITGVVVSPLAFLPSLIGVIASLVIIGRLGRILFRTRGGFFTALLGASSLPLLAQAQRPIPNSLAIAFALASMICAVSFCSDKPRIRRALAAVASGLFIGLSTLFSMWAGLFAALATTVPILSILIWRFGTTPNAELTNPQSKSKPLSKSGRITGEQLPEASSFAFGLITIAAVAVGVSAVGFALIPAPSQGNKPTLRSPVELSSPSVSLVKPAEEFDLSERLRGQLDRSPAIRQIIWLLGFMLIGAIGISRRTTSGVGTRADTVVTSILLAAILIGVIELAVGSVSRSTWPIIGIAVALLGASGIEDIANRRVRAELAVLVVISPGLTFEFFQGIVGAFPFPDATPVIIGSFLLSVLFILIGTRLLFGNASTTDPFRRSVTSVTVFATVIVSIATTYPSLLSSNPQTVQLRSVSEALKEAGRDLDCWVIGGPTLPPDFLLAAWSTRTTGEVRVISSAAEITSDIDSTFAIARYGIRTRRPLLIGGKMVRIDLVGRPLFLRGAEIHIDVRREQSSESDAVVNIDRRADVRRRIIPERESESVQKILLENVANVADEIGKNVDSAVVASGE</sequence>
<keyword evidence="1" id="KW-0812">Transmembrane</keyword>
<keyword evidence="1" id="KW-0472">Membrane</keyword>
<evidence type="ECO:0000313" key="2">
    <source>
        <dbReference type="EMBL" id="QDT37963.1"/>
    </source>
</evidence>
<accession>A0A517R292</accession>
<feature type="transmembrane region" description="Helical" evidence="1">
    <location>
        <begin position="37"/>
        <end position="58"/>
    </location>
</feature>
<dbReference type="KEGG" id="svp:Pan189_23470"/>
<feature type="transmembrane region" description="Helical" evidence="1">
    <location>
        <begin position="190"/>
        <end position="209"/>
    </location>
</feature>